<name>A0A6J5MT24_9CAUD</name>
<protein>
    <submittedName>
        <fullName evidence="1">Uncharacterized protein</fullName>
    </submittedName>
</protein>
<organism evidence="1">
    <name type="scientific">uncultured Caudovirales phage</name>
    <dbReference type="NCBI Taxonomy" id="2100421"/>
    <lineage>
        <taxon>Viruses</taxon>
        <taxon>Duplodnaviria</taxon>
        <taxon>Heunggongvirae</taxon>
        <taxon>Uroviricota</taxon>
        <taxon>Caudoviricetes</taxon>
        <taxon>Peduoviridae</taxon>
        <taxon>Maltschvirus</taxon>
        <taxon>Maltschvirus maltsch</taxon>
    </lineage>
</organism>
<sequence>MNKQEIFIHFGGFYGSIHEAQIENNFESYEQAIDTGANERDWTKTQINYSKAYLKKIEQFLFNEKIEVKFKFVRIESPREYNFLTDKIAVNILKKHQKAIINFVKNKYAVELVELVQKQTTPASGYRPFYNFNQIYKENINDLLLEACLEIICDEVTKDELPSEFELEYLK</sequence>
<proteinExistence type="predicted"/>
<reference evidence="1" key="1">
    <citation type="submission" date="2020-04" db="EMBL/GenBank/DDBJ databases">
        <authorList>
            <person name="Chiriac C."/>
            <person name="Salcher M."/>
            <person name="Ghai R."/>
            <person name="Kavagutti S V."/>
        </authorList>
    </citation>
    <scope>NUCLEOTIDE SEQUENCE</scope>
</reference>
<dbReference type="EMBL" id="LR796543">
    <property type="protein sequence ID" value="CAB4150315.1"/>
    <property type="molecule type" value="Genomic_DNA"/>
</dbReference>
<accession>A0A6J5MT24</accession>
<evidence type="ECO:0000313" key="1">
    <source>
        <dbReference type="EMBL" id="CAB4150315.1"/>
    </source>
</evidence>
<gene>
    <name evidence="1" type="ORF">UFOVP571_23</name>
</gene>